<organism evidence="2 3">
    <name type="scientific">Candidatus Segetimicrobium genomatis</name>
    <dbReference type="NCBI Taxonomy" id="2569760"/>
    <lineage>
        <taxon>Bacteria</taxon>
        <taxon>Bacillati</taxon>
        <taxon>Candidatus Sysuimicrobiota</taxon>
        <taxon>Candidatus Sysuimicrobiia</taxon>
        <taxon>Candidatus Sysuimicrobiales</taxon>
        <taxon>Candidatus Segetimicrobiaceae</taxon>
        <taxon>Candidatus Segetimicrobium</taxon>
    </lineage>
</organism>
<name>A0A537LLE2_9BACT</name>
<comment type="caution">
    <text evidence="2">The sequence shown here is derived from an EMBL/GenBank/DDBJ whole genome shotgun (WGS) entry which is preliminary data.</text>
</comment>
<evidence type="ECO:0008006" key="4">
    <source>
        <dbReference type="Google" id="ProtNLM"/>
    </source>
</evidence>
<evidence type="ECO:0000256" key="1">
    <source>
        <dbReference type="SAM" id="SignalP"/>
    </source>
</evidence>
<feature type="chain" id="PRO_5021910518" description="Porin family protein" evidence="1">
    <location>
        <begin position="35"/>
        <end position="196"/>
    </location>
</feature>
<proteinExistence type="predicted"/>
<evidence type="ECO:0000313" key="3">
    <source>
        <dbReference type="Proteomes" id="UP000315217"/>
    </source>
</evidence>
<keyword evidence="1" id="KW-0732">Signal</keyword>
<dbReference type="EMBL" id="VBAI01000179">
    <property type="protein sequence ID" value="TMJ08802.1"/>
    <property type="molecule type" value="Genomic_DNA"/>
</dbReference>
<protein>
    <recommendedName>
        <fullName evidence="4">Porin family protein</fullName>
    </recommendedName>
</protein>
<reference evidence="2 3" key="1">
    <citation type="journal article" date="2019" name="Nat. Microbiol.">
        <title>Mediterranean grassland soil C-N compound turnover is dependent on rainfall and depth, and is mediated by genomically divergent microorganisms.</title>
        <authorList>
            <person name="Diamond S."/>
            <person name="Andeer P.F."/>
            <person name="Li Z."/>
            <person name="Crits-Christoph A."/>
            <person name="Burstein D."/>
            <person name="Anantharaman K."/>
            <person name="Lane K.R."/>
            <person name="Thomas B.C."/>
            <person name="Pan C."/>
            <person name="Northen T.R."/>
            <person name="Banfield J.F."/>
        </authorList>
    </citation>
    <scope>NUCLEOTIDE SEQUENCE [LARGE SCALE GENOMIC DNA]</scope>
    <source>
        <strain evidence="2">NP_1</strain>
    </source>
</reference>
<gene>
    <name evidence="2" type="ORF">E6G98_11250</name>
</gene>
<accession>A0A537LLE2</accession>
<feature type="signal peptide" evidence="1">
    <location>
        <begin position="1"/>
        <end position="34"/>
    </location>
</feature>
<dbReference type="AlphaFoldDB" id="A0A537LLE2"/>
<evidence type="ECO:0000313" key="2">
    <source>
        <dbReference type="EMBL" id="TMJ08802.1"/>
    </source>
</evidence>
<dbReference type="Proteomes" id="UP000315217">
    <property type="component" value="Unassembled WGS sequence"/>
</dbReference>
<sequence>MTKPYTGVTLVRKLTALAAAIALVFALSAGPAKAQTIATPPVVIDRTAVTLTYMPTGGTTTWNAALSYQYSPTWDVLVSFISPPTGLASAFRVGGRYHLRRLSPQTDVFANIGYFSPSTGTTHIELGGGLVQTVAPGLRMYAVSTYNTATTVASNPYISTNLGFQYEINRQWAVVAGYEEQTGFGYIGVNFDFSNR</sequence>